<dbReference type="InterPro" id="IPR004089">
    <property type="entry name" value="MCPsignal_dom"/>
</dbReference>
<feature type="compositionally biased region" description="Polar residues" evidence="6">
    <location>
        <begin position="413"/>
        <end position="428"/>
    </location>
</feature>
<feature type="domain" description="T-SNARE coiled-coil homology" evidence="9">
    <location>
        <begin position="565"/>
        <end position="617"/>
    </location>
</feature>
<dbReference type="Gene3D" id="1.10.287.950">
    <property type="entry name" value="Methyl-accepting chemotaxis protein"/>
    <property type="match status" value="1"/>
</dbReference>
<dbReference type="SMART" id="SM00283">
    <property type="entry name" value="MA"/>
    <property type="match status" value="1"/>
</dbReference>
<keyword evidence="3 5" id="KW-0807">Transducer</keyword>
<dbReference type="GO" id="GO:0007165">
    <property type="term" value="P:signal transduction"/>
    <property type="evidence" value="ECO:0007669"/>
    <property type="project" value="UniProtKB-KW"/>
</dbReference>
<feature type="transmembrane region" description="Helical" evidence="7">
    <location>
        <begin position="288"/>
        <end position="308"/>
    </location>
</feature>
<gene>
    <name evidence="11" type="ORF">E8M01_09805</name>
</gene>
<dbReference type="Gene3D" id="6.10.340.10">
    <property type="match status" value="1"/>
</dbReference>
<dbReference type="PRINTS" id="PR00260">
    <property type="entry name" value="CHEMTRNSDUCR"/>
</dbReference>
<name>A0A4D7B0F9_9HYPH</name>
<dbReference type="InterPro" id="IPR004090">
    <property type="entry name" value="Chemotax_Me-accpt_rcpt"/>
</dbReference>
<comment type="similarity">
    <text evidence="4">Belongs to the methyl-accepting chemotaxis (MCP) protein family.</text>
</comment>
<accession>A0A4D7B0F9</accession>
<keyword evidence="2" id="KW-0997">Cell inner membrane</keyword>
<keyword evidence="7" id="KW-0812">Transmembrane</keyword>
<dbReference type="OrthoDB" id="5349256at2"/>
<evidence type="ECO:0000256" key="3">
    <source>
        <dbReference type="ARBA" id="ARBA00023224"/>
    </source>
</evidence>
<comment type="subcellular location">
    <subcellularLocation>
        <location evidence="1">Cell inner membrane</location>
        <topology evidence="1">Multi-pass membrane protein</topology>
    </subcellularLocation>
</comment>
<organism evidence="11 12">
    <name type="scientific">Phreatobacter stygius</name>
    <dbReference type="NCBI Taxonomy" id="1940610"/>
    <lineage>
        <taxon>Bacteria</taxon>
        <taxon>Pseudomonadati</taxon>
        <taxon>Pseudomonadota</taxon>
        <taxon>Alphaproteobacteria</taxon>
        <taxon>Hyphomicrobiales</taxon>
        <taxon>Phreatobacteraceae</taxon>
        <taxon>Phreatobacter</taxon>
    </lineage>
</organism>
<keyword evidence="7" id="KW-0472">Membrane</keyword>
<sequence>MSIRLPALSIRLRIALLALVPIAGVLAAGVASWYGQRSAAQAFESYDGFANLAQDAQKVRAGVRDLRFYAIDFSERYQGEAPMQFNTARAEAIMALRAARAKPEAAALATDIDQSLKQLADAAQAFELMKATIETLGMDDKSGLNGRMTESVQQLEVLARRVAQNFDDGAGILEQVLQMRRHEKDFMLRGAQEDLELFRQARTKFVNEVSRSVIAPAMKSDLMKAGEVYWPALDAFVDGTRTVETTVWELERLLTSLDQTTDKLVAAADAGKTQASEARLAAQNATSMLVIGIIGAVILLCCLVGLVLGRSITRQIGGITGAMRELAGGDTSITVPATEAKDELGEMARAVLVFRDNAIERERLAAEQIAEVEARNRRSGAVDQLIRGFEDAAERSLSALRGASGELDGASDNLETASGAVTSETDSATGAMEQASGSVASAAAAAEELSASIAEIATQAAKSNEVAGVAVTEAERTAQTMGSLAQAATRIGEVVNLIQAIAGQTNLLALNATIEAARAGEAGRGFAVVASEVKNLAAQTAKATEEIAAQIGAIQDASGDAVTAIDKVNTVIGEMRGIAASVAAAVEEQNAAVSTIASAVNRASDEARGSTEAMVRVGGTAQSAKATAEDVRALSGRLGEEAQALDREIQAFLEGVRAA</sequence>
<dbReference type="PANTHER" id="PTHR32089">
    <property type="entry name" value="METHYL-ACCEPTING CHEMOTAXIS PROTEIN MCPB"/>
    <property type="match status" value="1"/>
</dbReference>
<evidence type="ECO:0000259" key="8">
    <source>
        <dbReference type="PROSITE" id="PS50111"/>
    </source>
</evidence>
<reference evidence="11 12" key="1">
    <citation type="submission" date="2019-04" db="EMBL/GenBank/DDBJ databases">
        <title>Phreatobacter aquaticus sp. nov.</title>
        <authorList>
            <person name="Choi A."/>
        </authorList>
    </citation>
    <scope>NUCLEOTIDE SEQUENCE [LARGE SCALE GENOMIC DNA]</scope>
    <source>
        <strain evidence="11 12">KCTC 52518</strain>
    </source>
</reference>
<evidence type="ECO:0000259" key="9">
    <source>
        <dbReference type="PROSITE" id="PS50192"/>
    </source>
</evidence>
<evidence type="ECO:0000256" key="2">
    <source>
        <dbReference type="ARBA" id="ARBA00022519"/>
    </source>
</evidence>
<dbReference type="SMART" id="SM00304">
    <property type="entry name" value="HAMP"/>
    <property type="match status" value="2"/>
</dbReference>
<keyword evidence="7" id="KW-1133">Transmembrane helix</keyword>
<evidence type="ECO:0000256" key="1">
    <source>
        <dbReference type="ARBA" id="ARBA00004429"/>
    </source>
</evidence>
<feature type="region of interest" description="Disordered" evidence="6">
    <location>
        <begin position="404"/>
        <end position="432"/>
    </location>
</feature>
<dbReference type="GO" id="GO:0006935">
    <property type="term" value="P:chemotaxis"/>
    <property type="evidence" value="ECO:0007669"/>
    <property type="project" value="InterPro"/>
</dbReference>
<dbReference type="PROSITE" id="PS50111">
    <property type="entry name" value="CHEMOTAXIS_TRANSDUC_2"/>
    <property type="match status" value="1"/>
</dbReference>
<keyword evidence="2" id="KW-1003">Cell membrane</keyword>
<evidence type="ECO:0000256" key="5">
    <source>
        <dbReference type="PROSITE-ProRule" id="PRU00284"/>
    </source>
</evidence>
<dbReference type="RefSeq" id="WP_136959956.1">
    <property type="nucleotide sequence ID" value="NZ_CP039690.1"/>
</dbReference>
<feature type="domain" description="Methyl-accepting transducer" evidence="8">
    <location>
        <begin position="396"/>
        <end position="639"/>
    </location>
</feature>
<keyword evidence="12" id="KW-1185">Reference proteome</keyword>
<dbReference type="PROSITE" id="PS50885">
    <property type="entry name" value="HAMP"/>
    <property type="match status" value="1"/>
</dbReference>
<dbReference type="AlphaFoldDB" id="A0A4D7B0F9"/>
<evidence type="ECO:0000313" key="12">
    <source>
        <dbReference type="Proteomes" id="UP000298781"/>
    </source>
</evidence>
<dbReference type="CDD" id="cd06225">
    <property type="entry name" value="HAMP"/>
    <property type="match status" value="1"/>
</dbReference>
<dbReference type="EMBL" id="CP039690">
    <property type="protein sequence ID" value="QCI64503.1"/>
    <property type="molecule type" value="Genomic_DNA"/>
</dbReference>
<evidence type="ECO:0000256" key="4">
    <source>
        <dbReference type="ARBA" id="ARBA00029447"/>
    </source>
</evidence>
<evidence type="ECO:0000313" key="11">
    <source>
        <dbReference type="EMBL" id="QCI64503.1"/>
    </source>
</evidence>
<dbReference type="InterPro" id="IPR003660">
    <property type="entry name" value="HAMP_dom"/>
</dbReference>
<dbReference type="SUPFAM" id="SSF58104">
    <property type="entry name" value="Methyl-accepting chemotaxis protein (MCP) signaling domain"/>
    <property type="match status" value="1"/>
</dbReference>
<feature type="domain" description="HAMP" evidence="10">
    <location>
        <begin position="310"/>
        <end position="363"/>
    </location>
</feature>
<dbReference type="GO" id="GO:0004888">
    <property type="term" value="F:transmembrane signaling receptor activity"/>
    <property type="evidence" value="ECO:0007669"/>
    <property type="project" value="InterPro"/>
</dbReference>
<dbReference type="PANTHER" id="PTHR32089:SF112">
    <property type="entry name" value="LYSOZYME-LIKE PROTEIN-RELATED"/>
    <property type="match status" value="1"/>
</dbReference>
<dbReference type="PROSITE" id="PS50192">
    <property type="entry name" value="T_SNARE"/>
    <property type="match status" value="1"/>
</dbReference>
<dbReference type="Pfam" id="PF00672">
    <property type="entry name" value="HAMP"/>
    <property type="match status" value="1"/>
</dbReference>
<dbReference type="KEGG" id="pstg:E8M01_09805"/>
<evidence type="ECO:0000256" key="6">
    <source>
        <dbReference type="SAM" id="MobiDB-lite"/>
    </source>
</evidence>
<proteinExistence type="inferred from homology"/>
<evidence type="ECO:0000259" key="10">
    <source>
        <dbReference type="PROSITE" id="PS50885"/>
    </source>
</evidence>
<evidence type="ECO:0000256" key="7">
    <source>
        <dbReference type="SAM" id="Phobius"/>
    </source>
</evidence>
<dbReference type="GO" id="GO:0005886">
    <property type="term" value="C:plasma membrane"/>
    <property type="evidence" value="ECO:0007669"/>
    <property type="project" value="UniProtKB-SubCell"/>
</dbReference>
<dbReference type="Proteomes" id="UP000298781">
    <property type="component" value="Chromosome"/>
</dbReference>
<protein>
    <submittedName>
        <fullName evidence="11">Methyl-accepting chemotaxis protein</fullName>
    </submittedName>
</protein>
<dbReference type="Pfam" id="PF00015">
    <property type="entry name" value="MCPsignal"/>
    <property type="match status" value="1"/>
</dbReference>
<dbReference type="InterPro" id="IPR000727">
    <property type="entry name" value="T_SNARE_dom"/>
</dbReference>